<dbReference type="Proteomes" id="UP001163624">
    <property type="component" value="Chromosome"/>
</dbReference>
<sequence>MRIKYLFQKPAQIEDPFNAHLADALEAFFVTTKQARRDRSSELVQNFIKQSQSPDVYARLHAYERGYLSSGFSTIDQIKTDMKVALTRSAGEYKKSESSSSFAEALQKGEIYRTKLNTQLKYEENGAKNLLTIRMGEAEIGRILFQDQRFAKLDPQPANIKNEVWIRHNDPTCHYIRYEIGKNQRFVRRFATRGLNQSDVRNIAKKKDLQAVEQSNTPRDYELKTIKDKKIALGQTSEYKNNKTDLSFGNMILSHTRGWSKRFISTSVTRRPVFSTRGTQFRSLFGQVIIDLAKVDASQIFDIHTPDAMFYFSVSSQDLIQVRKTRASPDQTLSGEQLLAALDAVRTREVLIKSTIPKEAVLTDGGMECILGVYNSKQPDAQKFHQEAERIFLASGIAIAKEDTETPSYRDPSGWFKYYRFASAAKLSEASDLLLKQRPAINFQYEKLKCYDFPKNLPKGFPPEKT</sequence>
<evidence type="ECO:0000313" key="1">
    <source>
        <dbReference type="EMBL" id="WAI47688.1"/>
    </source>
</evidence>
<keyword evidence="2" id="KW-1185">Reference proteome</keyword>
<protein>
    <submittedName>
        <fullName evidence="1">Uncharacterized protein</fullName>
    </submittedName>
</protein>
<dbReference type="RefSeq" id="WP_254475596.1">
    <property type="nucleotide sequence ID" value="NZ_CP113432.1"/>
</dbReference>
<name>A0ABY6ZUL2_9PSED</name>
<reference evidence="1" key="1">
    <citation type="submission" date="2022-11" db="EMBL/GenBank/DDBJ databases">
        <title>Pseudomonas triclosanedens sp. nov., a triclosan degrader isolated from activated sludge.</title>
        <authorList>
            <person name="Yin Y."/>
            <person name="Lu Z."/>
        </authorList>
    </citation>
    <scope>NUCLEOTIDE SEQUENCE</scope>
    <source>
        <strain evidence="1">ZM23</strain>
    </source>
</reference>
<gene>
    <name evidence="1" type="ORF">OU419_18120</name>
</gene>
<proteinExistence type="predicted"/>
<evidence type="ECO:0000313" key="2">
    <source>
        <dbReference type="Proteomes" id="UP001163624"/>
    </source>
</evidence>
<organism evidence="1 2">
    <name type="scientific">Pseudomonas triclosanedens</name>
    <dbReference type="NCBI Taxonomy" id="2961893"/>
    <lineage>
        <taxon>Bacteria</taxon>
        <taxon>Pseudomonadati</taxon>
        <taxon>Pseudomonadota</taxon>
        <taxon>Gammaproteobacteria</taxon>
        <taxon>Pseudomonadales</taxon>
        <taxon>Pseudomonadaceae</taxon>
        <taxon>Pseudomonas</taxon>
    </lineage>
</organism>
<dbReference type="EMBL" id="CP113432">
    <property type="protein sequence ID" value="WAI47688.1"/>
    <property type="molecule type" value="Genomic_DNA"/>
</dbReference>
<accession>A0ABY6ZUL2</accession>